<dbReference type="AlphaFoldDB" id="A0ABD1YIL5"/>
<dbReference type="PANTHER" id="PTHR11017">
    <property type="entry name" value="LEUCINE-RICH REPEAT-CONTAINING PROTEIN"/>
    <property type="match status" value="1"/>
</dbReference>
<organism evidence="2 3">
    <name type="scientific">Riccia fluitans</name>
    <dbReference type="NCBI Taxonomy" id="41844"/>
    <lineage>
        <taxon>Eukaryota</taxon>
        <taxon>Viridiplantae</taxon>
        <taxon>Streptophyta</taxon>
        <taxon>Embryophyta</taxon>
        <taxon>Marchantiophyta</taxon>
        <taxon>Marchantiopsida</taxon>
        <taxon>Marchantiidae</taxon>
        <taxon>Marchantiales</taxon>
        <taxon>Ricciaceae</taxon>
        <taxon>Riccia</taxon>
    </lineage>
</organism>
<dbReference type="PANTHER" id="PTHR11017:SF385">
    <property type="entry name" value="DISEASE RESISTANCE PROTEIN (TIR-NBS-LRR CLASS)-RELATED"/>
    <property type="match status" value="1"/>
</dbReference>
<sequence length="622" mass="71280">MGIDPVDSIELATLTGNWYEIEGNAEFNVSIIMVVESVRVNCTNHLQQSDGTSKGHIESKPASEEYSRTSHLFQGRRDMAINRDMPKRQKLNDSLYLLYEPDPPETAIIEPQKLNDSLYMLVLNADAARLDGEFQEKWTHYGWEIFGLGETRIHILGEDSSVCVSEASSRLGPNWIAVDADHYSITRPTSENSTQYKYLVHLIDNVYKKVEGGGRELENFRRGLVGWESLLTEAECLLETHAFLGFCGMGGVGKTTMAKLVFKTFSGEEVWHEIRGKTLLLVFDYIDENRHANLLQEIADGNAREGSRFIATSRNKEILERLKWLYLYEVPVQNPHAAAELFMTHAFPGEKVPPFDLQHSMEKVVKGCAGLPLTLEVTGKYLKGKRNVKLWDEIAEALENADNIRPVEEGVWAKLRLSYDSLRKEEKEMFLDVACLLLHEDCRFTFFQMRSSWYSLYGYADIRWQTLLDRSLVREEENDYPVYQDKRLVVYTIPDSISCNYRVVRMHEHLRALGLKIAKEVERWSIADSLQGQALTILETSNQLRNIIALRISGAERLESGRMMTMDKLCDGCKMRSFFARFDTIRYLEVKVGERKSLVCKRCKGSEGVEIPSGIRIIHWSI</sequence>
<evidence type="ECO:0000313" key="3">
    <source>
        <dbReference type="Proteomes" id="UP001605036"/>
    </source>
</evidence>
<dbReference type="InterPro" id="IPR044974">
    <property type="entry name" value="Disease_R_plants"/>
</dbReference>
<evidence type="ECO:0000313" key="2">
    <source>
        <dbReference type="EMBL" id="KAL2630495.1"/>
    </source>
</evidence>
<accession>A0ABD1YIL5</accession>
<feature type="compositionally biased region" description="Basic and acidic residues" evidence="1">
    <location>
        <begin position="53"/>
        <end position="65"/>
    </location>
</feature>
<gene>
    <name evidence="2" type="ORF">R1flu_015181</name>
</gene>
<dbReference type="InterPro" id="IPR027417">
    <property type="entry name" value="P-loop_NTPase"/>
</dbReference>
<comment type="caution">
    <text evidence="2">The sequence shown here is derived from an EMBL/GenBank/DDBJ whole genome shotgun (WGS) entry which is preliminary data.</text>
</comment>
<evidence type="ECO:0000256" key="1">
    <source>
        <dbReference type="SAM" id="MobiDB-lite"/>
    </source>
</evidence>
<dbReference type="SUPFAM" id="SSF52540">
    <property type="entry name" value="P-loop containing nucleoside triphosphate hydrolases"/>
    <property type="match status" value="1"/>
</dbReference>
<dbReference type="InterPro" id="IPR042197">
    <property type="entry name" value="Apaf_helical"/>
</dbReference>
<proteinExistence type="predicted"/>
<name>A0ABD1YIL5_9MARC</name>
<protein>
    <recommendedName>
        <fullName evidence="4">NB-ARC domain-containing protein</fullName>
    </recommendedName>
</protein>
<dbReference type="PRINTS" id="PR00364">
    <property type="entry name" value="DISEASERSIST"/>
</dbReference>
<keyword evidence="3" id="KW-1185">Reference proteome</keyword>
<reference evidence="2 3" key="1">
    <citation type="submission" date="2024-09" db="EMBL/GenBank/DDBJ databases">
        <title>Chromosome-scale assembly of Riccia fluitans.</title>
        <authorList>
            <person name="Paukszto L."/>
            <person name="Sawicki J."/>
            <person name="Karawczyk K."/>
            <person name="Piernik-Szablinska J."/>
            <person name="Szczecinska M."/>
            <person name="Mazdziarz M."/>
        </authorList>
    </citation>
    <scope>NUCLEOTIDE SEQUENCE [LARGE SCALE GENOMIC DNA]</scope>
    <source>
        <strain evidence="2">Rf_01</strain>
        <tissue evidence="2">Aerial parts of the thallus</tissue>
    </source>
</reference>
<feature type="region of interest" description="Disordered" evidence="1">
    <location>
        <begin position="46"/>
        <end position="65"/>
    </location>
</feature>
<evidence type="ECO:0008006" key="4">
    <source>
        <dbReference type="Google" id="ProtNLM"/>
    </source>
</evidence>
<dbReference type="EMBL" id="JBHFFA010000004">
    <property type="protein sequence ID" value="KAL2630495.1"/>
    <property type="molecule type" value="Genomic_DNA"/>
</dbReference>
<dbReference type="Gene3D" id="1.10.8.430">
    <property type="entry name" value="Helical domain of apoptotic protease-activating factors"/>
    <property type="match status" value="1"/>
</dbReference>
<dbReference type="Proteomes" id="UP001605036">
    <property type="component" value="Unassembled WGS sequence"/>
</dbReference>